<dbReference type="Proteomes" id="UP000734854">
    <property type="component" value="Unassembled WGS sequence"/>
</dbReference>
<feature type="region of interest" description="Disordered" evidence="1">
    <location>
        <begin position="74"/>
        <end position="128"/>
    </location>
</feature>
<proteinExistence type="predicted"/>
<gene>
    <name evidence="2" type="ORF">ZIOFF_042909</name>
</gene>
<evidence type="ECO:0000313" key="2">
    <source>
        <dbReference type="EMBL" id="KAG6495118.1"/>
    </source>
</evidence>
<evidence type="ECO:0000313" key="3">
    <source>
        <dbReference type="Proteomes" id="UP000734854"/>
    </source>
</evidence>
<keyword evidence="3" id="KW-1185">Reference proteome</keyword>
<protein>
    <submittedName>
        <fullName evidence="2">Uncharacterized protein</fullName>
    </submittedName>
</protein>
<sequence>MQEIDHSQILQRNPRDNSRPNSTSLVTFPIDSLPTTRMSGRRRRPLGIDPAEAEVEQLLRAAEDDLLLKLSVGTHSSRSSPLDPNLARRFEDLKSPPPPPSSAVQPRPLDPLITVTKGGASSASDDRQWGEVLGDDLAMRFAALKGSSSSGAGRSDPGIKNSGLEMPQRKLPFEEEEEKEEEEEEEEEEGGVSKKEVDKLLQWVMDSARLDPSKSDDEDDSSDDEEDLDLKRKIGKDEKVKLKKRFFF</sequence>
<feature type="compositionally biased region" description="Low complexity" evidence="1">
    <location>
        <begin position="146"/>
        <end position="155"/>
    </location>
</feature>
<feature type="compositionally biased region" description="Acidic residues" evidence="1">
    <location>
        <begin position="174"/>
        <end position="190"/>
    </location>
</feature>
<name>A0A8J5G2I3_ZINOF</name>
<comment type="caution">
    <text evidence="2">The sequence shown here is derived from an EMBL/GenBank/DDBJ whole genome shotgun (WGS) entry which is preliminary data.</text>
</comment>
<accession>A0A8J5G2I3</accession>
<feature type="region of interest" description="Disordered" evidence="1">
    <location>
        <begin position="145"/>
        <end position="233"/>
    </location>
</feature>
<feature type="region of interest" description="Disordered" evidence="1">
    <location>
        <begin position="1"/>
        <end position="45"/>
    </location>
</feature>
<feature type="compositionally biased region" description="Acidic residues" evidence="1">
    <location>
        <begin position="216"/>
        <end position="228"/>
    </location>
</feature>
<reference evidence="2 3" key="1">
    <citation type="submission" date="2020-08" db="EMBL/GenBank/DDBJ databases">
        <title>Plant Genome Project.</title>
        <authorList>
            <person name="Zhang R.-G."/>
        </authorList>
    </citation>
    <scope>NUCLEOTIDE SEQUENCE [LARGE SCALE GENOMIC DNA]</scope>
    <source>
        <tissue evidence="2">Rhizome</tissue>
    </source>
</reference>
<organism evidence="2 3">
    <name type="scientific">Zingiber officinale</name>
    <name type="common">Ginger</name>
    <name type="synonym">Amomum zingiber</name>
    <dbReference type="NCBI Taxonomy" id="94328"/>
    <lineage>
        <taxon>Eukaryota</taxon>
        <taxon>Viridiplantae</taxon>
        <taxon>Streptophyta</taxon>
        <taxon>Embryophyta</taxon>
        <taxon>Tracheophyta</taxon>
        <taxon>Spermatophyta</taxon>
        <taxon>Magnoliopsida</taxon>
        <taxon>Liliopsida</taxon>
        <taxon>Zingiberales</taxon>
        <taxon>Zingiberaceae</taxon>
        <taxon>Zingiber</taxon>
    </lineage>
</organism>
<evidence type="ECO:0000256" key="1">
    <source>
        <dbReference type="SAM" id="MobiDB-lite"/>
    </source>
</evidence>
<dbReference type="EMBL" id="JACMSC010000012">
    <property type="protein sequence ID" value="KAG6495118.1"/>
    <property type="molecule type" value="Genomic_DNA"/>
</dbReference>
<dbReference type="AlphaFoldDB" id="A0A8J5G2I3"/>